<dbReference type="AlphaFoldDB" id="A0A140LDI8"/>
<dbReference type="Proteomes" id="UP000070427">
    <property type="component" value="Unassembled WGS sequence"/>
</dbReference>
<dbReference type="PANTHER" id="PTHR40101">
    <property type="entry name" value="CONSERVED PROTEIN"/>
    <property type="match status" value="1"/>
</dbReference>
<evidence type="ECO:0000256" key="1">
    <source>
        <dbReference type="ARBA" id="ARBA00022485"/>
    </source>
</evidence>
<evidence type="ECO:0000313" key="7">
    <source>
        <dbReference type="Proteomes" id="UP000070427"/>
    </source>
</evidence>
<reference evidence="6 7" key="1">
    <citation type="submission" date="2015-12" db="EMBL/GenBank/DDBJ databases">
        <title>Draft genome sequnece of Fervidicola ferrireducens strain Y170.</title>
        <authorList>
            <person name="Patel B.K."/>
        </authorList>
    </citation>
    <scope>NUCLEOTIDE SEQUENCE [LARGE SCALE GENOMIC DNA]</scope>
    <source>
        <strain evidence="6 7">Y170</strain>
    </source>
</reference>
<evidence type="ECO:0000256" key="3">
    <source>
        <dbReference type="ARBA" id="ARBA00023004"/>
    </source>
</evidence>
<dbReference type="STRING" id="520764.AN618_03690"/>
<dbReference type="InterPro" id="IPR000415">
    <property type="entry name" value="Nitroreductase-like"/>
</dbReference>
<dbReference type="Gene3D" id="3.40.109.10">
    <property type="entry name" value="NADH Oxidase"/>
    <property type="match status" value="1"/>
</dbReference>
<organism evidence="6 7">
    <name type="scientific">Fervidicola ferrireducens</name>
    <dbReference type="NCBI Taxonomy" id="520764"/>
    <lineage>
        <taxon>Bacteria</taxon>
        <taxon>Bacillati</taxon>
        <taxon>Bacillota</taxon>
        <taxon>Clostridia</taxon>
        <taxon>Thermosediminibacterales</taxon>
        <taxon>Thermosediminibacteraceae</taxon>
        <taxon>Fervidicola</taxon>
    </lineage>
</organism>
<evidence type="ECO:0000259" key="5">
    <source>
        <dbReference type="PROSITE" id="PS51656"/>
    </source>
</evidence>
<dbReference type="PANTHER" id="PTHR40101:SF1">
    <property type="entry name" value="4FE-4S DOMAIN-CONTAINING PROTEIN"/>
    <property type="match status" value="1"/>
</dbReference>
<dbReference type="GO" id="GO:0016491">
    <property type="term" value="F:oxidoreductase activity"/>
    <property type="evidence" value="ECO:0007669"/>
    <property type="project" value="InterPro"/>
</dbReference>
<proteinExistence type="predicted"/>
<dbReference type="GO" id="GO:0051539">
    <property type="term" value="F:4 iron, 4 sulfur cluster binding"/>
    <property type="evidence" value="ECO:0007669"/>
    <property type="project" value="UniProtKB-KW"/>
</dbReference>
<keyword evidence="3" id="KW-0408">Iron</keyword>
<keyword evidence="2" id="KW-0479">Metal-binding</keyword>
<gene>
    <name evidence="6" type="ORF">AN618_03690</name>
</gene>
<comment type="caution">
    <text evidence="6">The sequence shown here is derived from an EMBL/GenBank/DDBJ whole genome shotgun (WGS) entry which is preliminary data.</text>
</comment>
<dbReference type="PROSITE" id="PS51656">
    <property type="entry name" value="4FE4S"/>
    <property type="match status" value="1"/>
</dbReference>
<evidence type="ECO:0000313" key="6">
    <source>
        <dbReference type="EMBL" id="KXG78613.1"/>
    </source>
</evidence>
<sequence>MKDAVLMAAQLMAISARTAPKAGGKDNIKIRIVEGEELKKIASEMYAYGEKAGKINFDRDGKNVEESDAVMLISISDAKPMGLNCGACGYPACSELPEPKEGPEFKGPLCAWKLIDLGIAVGSAVKTASILNVDNRIMYRIGVAARTLGLIEGEVVIGIPLSASGKNIYFDRK</sequence>
<dbReference type="InterPro" id="IPR007202">
    <property type="entry name" value="4Fe-4S_dom"/>
</dbReference>
<dbReference type="InterPro" id="IPR019224">
    <property type="entry name" value="DUF2148"/>
</dbReference>
<accession>A0A140LDI8</accession>
<evidence type="ECO:0000256" key="4">
    <source>
        <dbReference type="ARBA" id="ARBA00023014"/>
    </source>
</evidence>
<dbReference type="PATRIC" id="fig|520764.3.peg.392"/>
<dbReference type="EMBL" id="LOED01000002">
    <property type="protein sequence ID" value="KXG78613.1"/>
    <property type="molecule type" value="Genomic_DNA"/>
</dbReference>
<protein>
    <recommendedName>
        <fullName evidence="5">4Fe-4S domain-containing protein</fullName>
    </recommendedName>
</protein>
<keyword evidence="7" id="KW-1185">Reference proteome</keyword>
<dbReference type="RefSeq" id="WP_066351344.1">
    <property type="nucleotide sequence ID" value="NZ_LOED01000002.1"/>
</dbReference>
<dbReference type="GO" id="GO:0046872">
    <property type="term" value="F:metal ion binding"/>
    <property type="evidence" value="ECO:0007669"/>
    <property type="project" value="UniProtKB-KW"/>
</dbReference>
<feature type="domain" description="4Fe-4S" evidence="5">
    <location>
        <begin position="66"/>
        <end position="127"/>
    </location>
</feature>
<evidence type="ECO:0000256" key="2">
    <source>
        <dbReference type="ARBA" id="ARBA00022723"/>
    </source>
</evidence>
<dbReference type="OrthoDB" id="5505478at2"/>
<keyword evidence="1" id="KW-0004">4Fe-4S</keyword>
<name>A0A140LDI8_9FIRM</name>
<dbReference type="InParanoid" id="A0A140LDI8"/>
<dbReference type="Pfam" id="PF09918">
    <property type="entry name" value="DUF2148"/>
    <property type="match status" value="1"/>
</dbReference>
<keyword evidence="4" id="KW-0411">Iron-sulfur</keyword>